<gene>
    <name evidence="2" type="ORF">MGA5115_01722</name>
    <name evidence="3" type="ORF">MGA5116_00515</name>
</gene>
<evidence type="ECO:0000313" key="4">
    <source>
        <dbReference type="Proteomes" id="UP000092840"/>
    </source>
</evidence>
<dbReference type="Proteomes" id="UP000092871">
    <property type="component" value="Unassembled WGS sequence"/>
</dbReference>
<dbReference type="Proteomes" id="UP000092840">
    <property type="component" value="Unassembled WGS sequence"/>
</dbReference>
<proteinExistence type="predicted"/>
<name>A0A1C3JR68_9GAMM</name>
<reference evidence="2 5" key="2">
    <citation type="submission" date="2016-06" db="EMBL/GenBank/DDBJ databases">
        <authorList>
            <person name="Kjaerup R.B."/>
            <person name="Dalgaard T.S."/>
            <person name="Juul-Madsen H.R."/>
        </authorList>
    </citation>
    <scope>NUCLEOTIDE SEQUENCE [LARGE SCALE GENOMIC DNA]</scope>
    <source>
        <strain evidence="2 5">CECT 5115</strain>
    </source>
</reference>
<dbReference type="EMBL" id="FLRA01000012">
    <property type="protein sequence ID" value="SBT17606.1"/>
    <property type="molecule type" value="Genomic_DNA"/>
</dbReference>
<feature type="domain" description="Polymerase beta nucleotidyltransferase" evidence="1">
    <location>
        <begin position="22"/>
        <end position="119"/>
    </location>
</feature>
<dbReference type="Gene3D" id="3.30.460.10">
    <property type="entry name" value="Beta Polymerase, domain 2"/>
    <property type="match status" value="1"/>
</dbReference>
<evidence type="ECO:0000313" key="2">
    <source>
        <dbReference type="EMBL" id="SBT17606.1"/>
    </source>
</evidence>
<protein>
    <submittedName>
        <fullName evidence="2">Nucleotidyltransferase domain protein</fullName>
    </submittedName>
</protein>
<accession>A0A1C3JR68</accession>
<dbReference type="InterPro" id="IPR052930">
    <property type="entry name" value="TA_antitoxin_MntA"/>
</dbReference>
<dbReference type="Pfam" id="PF18765">
    <property type="entry name" value="Polbeta"/>
    <property type="match status" value="1"/>
</dbReference>
<organism evidence="2 5">
    <name type="scientific">Marinomonas gallaica</name>
    <dbReference type="NCBI Taxonomy" id="1806667"/>
    <lineage>
        <taxon>Bacteria</taxon>
        <taxon>Pseudomonadati</taxon>
        <taxon>Pseudomonadota</taxon>
        <taxon>Gammaproteobacteria</taxon>
        <taxon>Oceanospirillales</taxon>
        <taxon>Oceanospirillaceae</taxon>
        <taxon>Marinomonas</taxon>
    </lineage>
</organism>
<evidence type="ECO:0000313" key="3">
    <source>
        <dbReference type="EMBL" id="SBT19932.1"/>
    </source>
</evidence>
<keyword evidence="4" id="KW-1185">Reference proteome</keyword>
<dbReference type="InterPro" id="IPR041633">
    <property type="entry name" value="Polbeta"/>
</dbReference>
<dbReference type="OrthoDB" id="5899752at2"/>
<dbReference type="SUPFAM" id="SSF81301">
    <property type="entry name" value="Nucleotidyltransferase"/>
    <property type="match status" value="1"/>
</dbReference>
<dbReference type="CDD" id="cd05403">
    <property type="entry name" value="NT_KNTase_like"/>
    <property type="match status" value="1"/>
</dbReference>
<dbReference type="EMBL" id="FLRB01000005">
    <property type="protein sequence ID" value="SBT19932.1"/>
    <property type="molecule type" value="Genomic_DNA"/>
</dbReference>
<dbReference type="NCBIfam" id="NF047752">
    <property type="entry name" value="MntA_antitoxin"/>
    <property type="match status" value="1"/>
</dbReference>
<keyword evidence="2" id="KW-0808">Transferase</keyword>
<dbReference type="PANTHER" id="PTHR43852">
    <property type="entry name" value="NUCLEOTIDYLTRANSFERASE"/>
    <property type="match status" value="1"/>
</dbReference>
<dbReference type="AlphaFoldDB" id="A0A1C3JR68"/>
<sequence>MYYLPIAKELKEALCLNHDITNKLITLASEANNISALWLYGSRAKGNHRPDSDYDLAVLFNDWVKDPLDRRLRPELLAMDWAKALGREEEILSIVDIQNAPIPLAMNIISGKSLYCDNEGERLNVEGIIMSKAELDYLYHLKHFG</sequence>
<dbReference type="GO" id="GO:0016740">
    <property type="term" value="F:transferase activity"/>
    <property type="evidence" value="ECO:0007669"/>
    <property type="project" value="UniProtKB-KW"/>
</dbReference>
<dbReference type="InterPro" id="IPR043519">
    <property type="entry name" value="NT_sf"/>
</dbReference>
<evidence type="ECO:0000259" key="1">
    <source>
        <dbReference type="Pfam" id="PF18765"/>
    </source>
</evidence>
<dbReference type="PANTHER" id="PTHR43852:SF3">
    <property type="entry name" value="NUCLEOTIDYLTRANSFERASE"/>
    <property type="match status" value="1"/>
</dbReference>
<evidence type="ECO:0000313" key="5">
    <source>
        <dbReference type="Proteomes" id="UP000092871"/>
    </source>
</evidence>
<reference evidence="3 4" key="1">
    <citation type="submission" date="2016-06" db="EMBL/GenBank/DDBJ databases">
        <authorList>
            <person name="Rodrigo-Torres L."/>
            <person name="Arahal D.R."/>
        </authorList>
    </citation>
    <scope>NUCLEOTIDE SEQUENCE [LARGE SCALE GENOMIC DNA]</scope>
    <source>
        <strain evidence="3 4">CECT 5116</strain>
    </source>
</reference>